<dbReference type="Gene3D" id="3.20.20.80">
    <property type="entry name" value="Glycosidases"/>
    <property type="match status" value="1"/>
</dbReference>
<dbReference type="STRING" id="1814289.SAMN05216410_2505"/>
<reference evidence="3 4" key="1">
    <citation type="submission" date="2016-09" db="EMBL/GenBank/DDBJ databases">
        <authorList>
            <person name="Capua I."/>
            <person name="De Benedictis P."/>
            <person name="Joannis T."/>
            <person name="Lombin L.H."/>
            <person name="Cattoli G."/>
        </authorList>
    </citation>
    <scope>NUCLEOTIDE SEQUENCE [LARGE SCALE GENOMIC DNA]</scope>
    <source>
        <strain evidence="3 4">ISLP-3</strain>
    </source>
</reference>
<dbReference type="InterPro" id="IPR000421">
    <property type="entry name" value="FA58C"/>
</dbReference>
<keyword evidence="1" id="KW-0472">Membrane</keyword>
<sequence length="1108" mass="115900">MIVGVSRRRWWFVWGVVALLIVLVVTLVGIAVTRPRGTPVEDALPTVNPHTVVDFSGAAPVCGFPDVSQITSDGSPGDQDDAPTTVVANVATVQDGRVLDVVVTGDGGQTKAWVLEWDSRHTYTVTRYDVTTGTVEKTFPIDLALSSGGEAFSVDQIVVDDNSAVYLLDTLDGRRDVVKYTGDGDLVWRMAIPTSATTTDSVLSLYGMVLFPAGVHGDTETIGIHEGSTTMHVVTQDGHVATDVKGFTGTVVGQSSAGDVFTVESADGTGKTPASEYLTLSSPAGKSATRFGSQWVADTPVGMAQTYRLAPVSGAAPGPTGTGVVVAENGRGLEWFNDTGVRIGYWPDRTTGEERPYELADGSPIVENDETYYLLVKGAQGSDSAQTVTLAKLTTDELAARLASPVKYNEGSAAQLAVLGAGAGLVTDRVYNAFAPDETPAVSLRLDSPWAAHVDGMTLRYQVRGDPTVWNPVTTDWTDVPLTDAAPGTAPGTTDLPLTLPPTRPGVYQVDAQLLDPTGTAISGTCLQYAVGQTTAGLAALPDGADWGGAAPLRGVTLAEDFNLGSYRYQVDFGSLVTDPTAQPSEAGLNWDAIPLDDLAAAAALAQTSGVKLVLQLGQGGDAEKAAVTAGTWQGWTQQIIADLATRAPGIIYWSPWNEPNNTGYDDGAAYVRDVAAPFAAGARLANPAVKILGGNTLGVPIDWWKAAVDAGACTTMDAVAVHPYTGLNRSWEEDGWTAPGNQMEQLFTTVEPCGTLPVWDTESGWWSDGVANSWAQGADVSRKLLWYSSLGVTDWTYFFSEGGFGETGNSWSLLQFDSHVKPGLLTFETTQAVLAGRGAGTRVDLGVPSAYGMHWEGPGTELLAVWTDDLATSGVLRAARTDPVTVTATDQYGAVTEVTIPAGRGLPIALTGAPVFLTAPAGTGLSVGPAETYGPDVLLGATATASSTNSDTKVETVTSGTPDVDMPWRSGTLAGGAMDKAPWVEVTLEEPTEINRISVATAGIRCCSAGLRDYTVSAKVDGLWTDVATVKGQFFERITQVTFDPVTASAIRVSVPMTTERGVPVLSSNYSGVVGGMHPSFMQLGSTSDYVAAISAISAWAPGTAEP</sequence>
<dbReference type="Pfam" id="PF22633">
    <property type="entry name" value="F5_F8_type_C_2"/>
    <property type="match status" value="1"/>
</dbReference>
<dbReference type="InterPro" id="IPR008979">
    <property type="entry name" value="Galactose-bd-like_sf"/>
</dbReference>
<feature type="transmembrane region" description="Helical" evidence="1">
    <location>
        <begin position="12"/>
        <end position="32"/>
    </location>
</feature>
<evidence type="ECO:0000313" key="3">
    <source>
        <dbReference type="EMBL" id="SDC90101.1"/>
    </source>
</evidence>
<dbReference type="AlphaFoldDB" id="A0A1G6QD38"/>
<organism evidence="3 4">
    <name type="scientific">Sanguibacter gelidistatuariae</name>
    <dbReference type="NCBI Taxonomy" id="1814289"/>
    <lineage>
        <taxon>Bacteria</taxon>
        <taxon>Bacillati</taxon>
        <taxon>Actinomycetota</taxon>
        <taxon>Actinomycetes</taxon>
        <taxon>Micrococcales</taxon>
        <taxon>Sanguibacteraceae</taxon>
        <taxon>Sanguibacter</taxon>
    </lineage>
</organism>
<proteinExistence type="predicted"/>
<dbReference type="EMBL" id="FMYH01000004">
    <property type="protein sequence ID" value="SDC90101.1"/>
    <property type="molecule type" value="Genomic_DNA"/>
</dbReference>
<dbReference type="Proteomes" id="UP000199039">
    <property type="component" value="Unassembled WGS sequence"/>
</dbReference>
<keyword evidence="1" id="KW-1133">Transmembrane helix</keyword>
<keyword evidence="4" id="KW-1185">Reference proteome</keyword>
<dbReference type="Gene3D" id="2.60.120.260">
    <property type="entry name" value="Galactose-binding domain-like"/>
    <property type="match status" value="1"/>
</dbReference>
<protein>
    <submittedName>
        <fullName evidence="3">F5/8 type C domain-containing protein</fullName>
    </submittedName>
</protein>
<dbReference type="SUPFAM" id="SSF49785">
    <property type="entry name" value="Galactose-binding domain-like"/>
    <property type="match status" value="1"/>
</dbReference>
<dbReference type="InterPro" id="IPR017853">
    <property type="entry name" value="GH"/>
</dbReference>
<feature type="domain" description="F5/8 type C" evidence="2">
    <location>
        <begin position="919"/>
        <end position="1074"/>
    </location>
</feature>
<evidence type="ECO:0000259" key="2">
    <source>
        <dbReference type="PROSITE" id="PS50022"/>
    </source>
</evidence>
<name>A0A1G6QD38_9MICO</name>
<keyword evidence="1" id="KW-0812">Transmembrane</keyword>
<dbReference type="SUPFAM" id="SSF51445">
    <property type="entry name" value="(Trans)glycosidases"/>
    <property type="match status" value="1"/>
</dbReference>
<evidence type="ECO:0000256" key="1">
    <source>
        <dbReference type="SAM" id="Phobius"/>
    </source>
</evidence>
<accession>A0A1G6QD38</accession>
<evidence type="ECO:0000313" key="4">
    <source>
        <dbReference type="Proteomes" id="UP000199039"/>
    </source>
</evidence>
<gene>
    <name evidence="3" type="ORF">SAMN05216410_2505</name>
</gene>
<dbReference type="PROSITE" id="PS50022">
    <property type="entry name" value="FA58C_3"/>
    <property type="match status" value="1"/>
</dbReference>